<evidence type="ECO:0000256" key="4">
    <source>
        <dbReference type="SAM" id="SignalP"/>
    </source>
</evidence>
<dbReference type="STRING" id="1042163.BRLA_c037210"/>
<dbReference type="HOGENOM" id="CLU_010363_0_2_9"/>
<organism evidence="6 7">
    <name type="scientific">Brevibacillus laterosporus LMG 15441</name>
    <dbReference type="NCBI Taxonomy" id="1042163"/>
    <lineage>
        <taxon>Bacteria</taxon>
        <taxon>Bacillati</taxon>
        <taxon>Bacillota</taxon>
        <taxon>Bacilli</taxon>
        <taxon>Bacillales</taxon>
        <taxon>Paenibacillaceae</taxon>
        <taxon>Brevibacillus</taxon>
    </lineage>
</organism>
<evidence type="ECO:0000313" key="6">
    <source>
        <dbReference type="EMBL" id="AIG28023.1"/>
    </source>
</evidence>
<feature type="domain" description="Metallo-beta-lactamase" evidence="5">
    <location>
        <begin position="107"/>
        <end position="301"/>
    </location>
</feature>
<dbReference type="AlphaFoldDB" id="A0A075R9T4"/>
<feature type="chain" id="PRO_5001709740" evidence="4">
    <location>
        <begin position="25"/>
        <end position="347"/>
    </location>
</feature>
<proteinExistence type="predicted"/>
<evidence type="ECO:0000313" key="7">
    <source>
        <dbReference type="Proteomes" id="UP000005850"/>
    </source>
</evidence>
<comment type="function">
    <text evidence="2">Counteracts the endogenous Pycsar antiviral defense system. Phosphodiesterase that enables metal-dependent hydrolysis of host cyclic nucleotide Pycsar defense signals such as cCMP and cUMP.</text>
</comment>
<dbReference type="Proteomes" id="UP000005850">
    <property type="component" value="Chromosome"/>
</dbReference>
<dbReference type="Gene3D" id="3.60.15.10">
    <property type="entry name" value="Ribonuclease Z/Hydroxyacylglutathione hydrolase-like"/>
    <property type="match status" value="1"/>
</dbReference>
<dbReference type="eggNOG" id="COG2333">
    <property type="taxonomic scope" value="Bacteria"/>
</dbReference>
<dbReference type="InterPro" id="IPR035681">
    <property type="entry name" value="ComA-like_MBL"/>
</dbReference>
<dbReference type="SUPFAM" id="SSF56281">
    <property type="entry name" value="Metallo-hydrolase/oxidoreductase"/>
    <property type="match status" value="1"/>
</dbReference>
<name>A0A075R9T4_BRELA</name>
<dbReference type="NCBIfam" id="NF033223">
    <property type="entry name" value="YHYH_alt"/>
    <property type="match status" value="1"/>
</dbReference>
<evidence type="ECO:0000259" key="5">
    <source>
        <dbReference type="SMART" id="SM00849"/>
    </source>
</evidence>
<protein>
    <submittedName>
        <fullName evidence="6">ComEC family competence protein</fullName>
    </submittedName>
</protein>
<reference evidence="6 7" key="1">
    <citation type="journal article" date="2011" name="J. Bacteriol.">
        <title>Genome sequence of Brevibacillus laterosporus LMG 15441, a pathogen of invertebrates.</title>
        <authorList>
            <person name="Djukic M."/>
            <person name="Poehlein A."/>
            <person name="Thurmer A."/>
            <person name="Daniel R."/>
        </authorList>
    </citation>
    <scope>NUCLEOTIDE SEQUENCE [LARGE SCALE GENOMIC DNA]</scope>
    <source>
        <strain evidence="6 7">LMG 15441</strain>
    </source>
</reference>
<keyword evidence="7" id="KW-1185">Reference proteome</keyword>
<dbReference type="KEGG" id="blr:BRLA_c037210"/>
<evidence type="ECO:0000256" key="3">
    <source>
        <dbReference type="ARBA" id="ARBA00048505"/>
    </source>
</evidence>
<accession>A0A075R9T4</accession>
<evidence type="ECO:0000256" key="1">
    <source>
        <dbReference type="ARBA" id="ARBA00034221"/>
    </source>
</evidence>
<evidence type="ECO:0000256" key="2">
    <source>
        <dbReference type="ARBA" id="ARBA00034301"/>
    </source>
</evidence>
<feature type="signal peptide" evidence="4">
    <location>
        <begin position="1"/>
        <end position="24"/>
    </location>
</feature>
<sequence length="347" mass="37512">MLKRNILLVIIMAMFILPMGLSEAHPGKTDANGGHICKTNCNKWGLKDGEYHIHRDGKVIRPNQSKQAPVSQIKTQAVPAGKQAPASIVPVSSATNDLKVYFLDVGQGDATYIKTPKGDDILIDGGNTDKGDLMVKYLKDLKVDDIEVLIMTHPDADHIGGLHKVMQNFKVKSVYAPKVAHTTETYVTLLKQIKGQGLSIKPATAGTTIPLQGVSAKFVAPVGTYEKELNEWSAVLHLTYGATSFLFTGDAEHKSEADMLKSKQVLKADVLKVGHHGSNSSTSPAFLKAVAPKYAVISSGKDNKYGHPTQGTLQKLQQSKIITYRTDQKGTILAVSNGKTITCKTAR</sequence>
<dbReference type="CDD" id="cd07731">
    <property type="entry name" value="ComA-like_MBL-fold"/>
    <property type="match status" value="1"/>
</dbReference>
<comment type="catalytic activity">
    <reaction evidence="3">
        <text>3',5'-cyclic UMP + H2O = UMP + H(+)</text>
        <dbReference type="Rhea" id="RHEA:70575"/>
        <dbReference type="ChEBI" id="CHEBI:15377"/>
        <dbReference type="ChEBI" id="CHEBI:15378"/>
        <dbReference type="ChEBI" id="CHEBI:57865"/>
        <dbReference type="ChEBI" id="CHEBI:184387"/>
    </reaction>
    <physiologicalReaction direction="left-to-right" evidence="3">
        <dbReference type="Rhea" id="RHEA:70576"/>
    </physiologicalReaction>
</comment>
<keyword evidence="4" id="KW-0732">Signal</keyword>
<dbReference type="EMBL" id="CP007806">
    <property type="protein sequence ID" value="AIG28023.1"/>
    <property type="molecule type" value="Genomic_DNA"/>
</dbReference>
<dbReference type="InterPro" id="IPR036866">
    <property type="entry name" value="RibonucZ/Hydroxyglut_hydro"/>
</dbReference>
<dbReference type="InterPro" id="IPR001279">
    <property type="entry name" value="Metallo-B-lactamas"/>
</dbReference>
<gene>
    <name evidence="6" type="ORF">BRLA_c037210</name>
</gene>
<dbReference type="SMART" id="SM00849">
    <property type="entry name" value="Lactamase_B"/>
    <property type="match status" value="1"/>
</dbReference>
<dbReference type="InterPro" id="IPR047773">
    <property type="entry name" value="YHYH_dom_bact"/>
</dbReference>
<comment type="catalytic activity">
    <reaction evidence="1">
        <text>3',5'-cyclic CMP + H2O = CMP + H(+)</text>
        <dbReference type="Rhea" id="RHEA:72675"/>
        <dbReference type="ChEBI" id="CHEBI:15377"/>
        <dbReference type="ChEBI" id="CHEBI:15378"/>
        <dbReference type="ChEBI" id="CHEBI:58003"/>
        <dbReference type="ChEBI" id="CHEBI:60377"/>
    </reaction>
    <physiologicalReaction direction="left-to-right" evidence="1">
        <dbReference type="Rhea" id="RHEA:72676"/>
    </physiologicalReaction>
</comment>
<dbReference type="eggNOG" id="COG1525">
    <property type="taxonomic scope" value="Bacteria"/>
</dbReference>
<dbReference type="PANTHER" id="PTHR30619">
    <property type="entry name" value="DNA INTERNALIZATION/COMPETENCE PROTEIN COMEC/REC2"/>
    <property type="match status" value="1"/>
</dbReference>
<dbReference type="PANTHER" id="PTHR30619:SF7">
    <property type="entry name" value="BETA-LACTAMASE DOMAIN PROTEIN"/>
    <property type="match status" value="1"/>
</dbReference>
<dbReference type="InterPro" id="IPR052159">
    <property type="entry name" value="Competence_DNA_uptake"/>
</dbReference>
<dbReference type="Pfam" id="PF00753">
    <property type="entry name" value="Lactamase_B"/>
    <property type="match status" value="1"/>
</dbReference>